<dbReference type="PANTHER" id="PTHR48480">
    <property type="match status" value="1"/>
</dbReference>
<evidence type="ECO:0000256" key="12">
    <source>
        <dbReference type="ARBA" id="ARBA00044252"/>
    </source>
</evidence>
<reference evidence="19" key="1">
    <citation type="submission" date="2019-03" db="EMBL/GenBank/DDBJ databases">
        <authorList>
            <person name="Warren W.C."/>
            <person name="Johnson G.S."/>
        </authorList>
    </citation>
    <scope>NUCLEOTIDE SEQUENCE [LARGE SCALE GENOMIC DNA]</scope>
    <source>
        <strain evidence="19">Basenji</strain>
    </source>
</reference>
<comment type="catalytic activity">
    <reaction evidence="15">
        <text>Xaa-L-Pro dipeptide + H2O = an L-alpha-amino acid + L-proline</text>
        <dbReference type="Rhea" id="RHEA:76407"/>
        <dbReference type="ChEBI" id="CHEBI:15377"/>
        <dbReference type="ChEBI" id="CHEBI:59869"/>
        <dbReference type="ChEBI" id="CHEBI:60039"/>
        <dbReference type="ChEBI" id="CHEBI:195196"/>
        <dbReference type="EC" id="3.4.13.9"/>
    </reaction>
</comment>
<keyword evidence="5" id="KW-0378">Hydrolase</keyword>
<dbReference type="InterPro" id="IPR052433">
    <property type="entry name" value="X-Pro_dipept-like"/>
</dbReference>
<evidence type="ECO:0000313" key="19">
    <source>
        <dbReference type="Ensembl" id="ENSCAFP00030001928.1"/>
    </source>
</evidence>
<dbReference type="EC" id="3.4.13.9" evidence="10"/>
<evidence type="ECO:0000256" key="8">
    <source>
        <dbReference type="ARBA" id="ARBA00023211"/>
    </source>
</evidence>
<organism evidence="19 20">
    <name type="scientific">Canis lupus familiaris</name>
    <name type="common">Dog</name>
    <name type="synonym">Canis familiaris</name>
    <dbReference type="NCBI Taxonomy" id="9615"/>
    <lineage>
        <taxon>Eukaryota</taxon>
        <taxon>Metazoa</taxon>
        <taxon>Chordata</taxon>
        <taxon>Craniata</taxon>
        <taxon>Vertebrata</taxon>
        <taxon>Euteleostomi</taxon>
        <taxon>Mammalia</taxon>
        <taxon>Eutheria</taxon>
        <taxon>Laurasiatheria</taxon>
        <taxon>Carnivora</taxon>
        <taxon>Caniformia</taxon>
        <taxon>Canidae</taxon>
        <taxon>Canis</taxon>
    </lineage>
</organism>
<keyword evidence="7" id="KW-0482">Metalloprotease</keyword>
<protein>
    <recommendedName>
        <fullName evidence="11">Xaa-Pro dipeptidase</fullName>
        <ecNumber evidence="10">3.4.13.9</ecNumber>
    </recommendedName>
    <alternativeName>
        <fullName evidence="14">Imidodipeptidase</fullName>
    </alternativeName>
    <alternativeName>
        <fullName evidence="12">Peptidase D</fullName>
    </alternativeName>
    <alternativeName>
        <fullName evidence="13">Proline dipeptidase</fullName>
    </alternativeName>
</protein>
<name>A0A8C0RA20_CANLF</name>
<evidence type="ECO:0000256" key="3">
    <source>
        <dbReference type="ARBA" id="ARBA00022670"/>
    </source>
</evidence>
<dbReference type="Pfam" id="PF05195">
    <property type="entry name" value="AMP_N"/>
    <property type="match status" value="1"/>
</dbReference>
<feature type="domain" description="Aminopeptidase P N-terminal" evidence="18">
    <location>
        <begin position="238"/>
        <end position="375"/>
    </location>
</feature>
<evidence type="ECO:0000256" key="2">
    <source>
        <dbReference type="ARBA" id="ARBA00011738"/>
    </source>
</evidence>
<comment type="similarity">
    <text evidence="9">Belongs to the peptidase M24B family. Eukaryotic-type prolidase subfamily.</text>
</comment>
<evidence type="ECO:0000256" key="1">
    <source>
        <dbReference type="ARBA" id="ARBA00001936"/>
    </source>
</evidence>
<dbReference type="Proteomes" id="UP000694429">
    <property type="component" value="Chromosome 1"/>
</dbReference>
<dbReference type="Gene3D" id="3.40.350.10">
    <property type="entry name" value="Creatinase/prolidase N-terminal domain"/>
    <property type="match status" value="1"/>
</dbReference>
<dbReference type="GO" id="GO:0006508">
    <property type="term" value="P:proteolysis"/>
    <property type="evidence" value="ECO:0007669"/>
    <property type="project" value="UniProtKB-KW"/>
</dbReference>
<dbReference type="PROSITE" id="PS00491">
    <property type="entry name" value="PROLINE_PEPTIDASE"/>
    <property type="match status" value="1"/>
</dbReference>
<reference evidence="19" key="2">
    <citation type="submission" date="2025-08" db="UniProtKB">
        <authorList>
            <consortium name="Ensembl"/>
        </authorList>
    </citation>
    <scope>IDENTIFICATION</scope>
</reference>
<evidence type="ECO:0000256" key="16">
    <source>
        <dbReference type="RuleBase" id="RU000590"/>
    </source>
</evidence>
<dbReference type="InterPro" id="IPR029149">
    <property type="entry name" value="Creatin/AminoP/Spt16_N"/>
</dbReference>
<comment type="cofactor">
    <cofactor evidence="1">
        <name>Mn(2+)</name>
        <dbReference type="ChEBI" id="CHEBI:29035"/>
    </cofactor>
</comment>
<evidence type="ECO:0000256" key="14">
    <source>
        <dbReference type="ARBA" id="ARBA00044351"/>
    </source>
</evidence>
<dbReference type="AlphaFoldDB" id="A0A8C0RA20"/>
<dbReference type="SUPFAM" id="SSF55920">
    <property type="entry name" value="Creatinase/aminopeptidase"/>
    <property type="match status" value="1"/>
</dbReference>
<dbReference type="FunFam" id="3.40.350.10:FF:000007">
    <property type="entry name" value="Xaa-Pro dipeptidase"/>
    <property type="match status" value="1"/>
</dbReference>
<proteinExistence type="inferred from homology"/>
<dbReference type="SMART" id="SM01011">
    <property type="entry name" value="AMP_N"/>
    <property type="match status" value="1"/>
</dbReference>
<evidence type="ECO:0000256" key="9">
    <source>
        <dbReference type="ARBA" id="ARBA00043990"/>
    </source>
</evidence>
<dbReference type="SUPFAM" id="SSF53092">
    <property type="entry name" value="Creatinase/prolidase N-terminal domain"/>
    <property type="match status" value="1"/>
</dbReference>
<evidence type="ECO:0000256" key="15">
    <source>
        <dbReference type="ARBA" id="ARBA00048994"/>
    </source>
</evidence>
<dbReference type="InterPro" id="IPR001131">
    <property type="entry name" value="Peptidase_M24B_aminopep-P_CS"/>
</dbReference>
<evidence type="ECO:0000259" key="18">
    <source>
        <dbReference type="SMART" id="SM01011"/>
    </source>
</evidence>
<keyword evidence="4 16" id="KW-0479">Metal-binding</keyword>
<dbReference type="CDD" id="cd01087">
    <property type="entry name" value="Prolidase"/>
    <property type="match status" value="1"/>
</dbReference>
<evidence type="ECO:0000256" key="5">
    <source>
        <dbReference type="ARBA" id="ARBA00022801"/>
    </source>
</evidence>
<evidence type="ECO:0000256" key="17">
    <source>
        <dbReference type="SAM" id="MobiDB-lite"/>
    </source>
</evidence>
<feature type="region of interest" description="Disordered" evidence="17">
    <location>
        <begin position="157"/>
        <end position="177"/>
    </location>
</feature>
<keyword evidence="8" id="KW-0464">Manganese</keyword>
<keyword evidence="6" id="KW-0224">Dipeptidase</keyword>
<dbReference type="PANTHER" id="PTHR48480:SF2">
    <property type="entry name" value="PEPTIDASE D"/>
    <property type="match status" value="1"/>
</dbReference>
<comment type="subunit">
    <text evidence="2">Homodimer.</text>
</comment>
<dbReference type="Pfam" id="PF00557">
    <property type="entry name" value="Peptidase_M24"/>
    <property type="match status" value="1"/>
</dbReference>
<evidence type="ECO:0000256" key="10">
    <source>
        <dbReference type="ARBA" id="ARBA00044051"/>
    </source>
</evidence>
<evidence type="ECO:0000313" key="20">
    <source>
        <dbReference type="Proteomes" id="UP000694429"/>
    </source>
</evidence>
<dbReference type="GO" id="GO:0070006">
    <property type="term" value="F:metalloaminopeptidase activity"/>
    <property type="evidence" value="ECO:0007669"/>
    <property type="project" value="InterPro"/>
</dbReference>
<dbReference type="Gene3D" id="3.90.230.10">
    <property type="entry name" value="Creatinase/methionine aminopeptidase superfamily"/>
    <property type="match status" value="2"/>
</dbReference>
<evidence type="ECO:0000256" key="11">
    <source>
        <dbReference type="ARBA" id="ARBA00044141"/>
    </source>
</evidence>
<evidence type="ECO:0000256" key="13">
    <source>
        <dbReference type="ARBA" id="ARBA00044284"/>
    </source>
</evidence>
<dbReference type="Ensembl" id="ENSCAFT00030002180.1">
    <property type="protein sequence ID" value="ENSCAFP00030001928.1"/>
    <property type="gene ID" value="ENSCAFG00030001164.1"/>
</dbReference>
<dbReference type="InterPro" id="IPR036005">
    <property type="entry name" value="Creatinase/aminopeptidase-like"/>
</dbReference>
<evidence type="ECO:0000256" key="6">
    <source>
        <dbReference type="ARBA" id="ARBA00022997"/>
    </source>
</evidence>
<evidence type="ECO:0000256" key="4">
    <source>
        <dbReference type="ARBA" id="ARBA00022723"/>
    </source>
</evidence>
<accession>A0A8C0RA20</accession>
<dbReference type="InterPro" id="IPR000994">
    <property type="entry name" value="Pept_M24"/>
</dbReference>
<dbReference type="GO" id="GO:0102009">
    <property type="term" value="F:proline dipeptidase activity"/>
    <property type="evidence" value="ECO:0007669"/>
    <property type="project" value="UniProtKB-EC"/>
</dbReference>
<sequence>MLDTKSDPGREVGCRSNVGLDMGCRSRGRWAPGSEWGDACPPGQHPWGCHCPVHLTMVPSTQTHFGPGTGCPVYACRDRLGVPAPGCWVCDLQRRRHHAGTGAGIQGCLGPITDPSRLIGKLLEGRDGSICKLVQACSPRGQGLNTHSFPSSLLRSSAQGQRRGVWSRRPRGPQQPSEGLFWVKQVESGPACPVLLGGGHLGPWEVDVLGGTNRSLRGHVCSCLCRPSFWLGNETLKVPLALFGLNRQRLCERLRKNPAVQAGSVVLLQGGEDTQRYCTDTGVLFRQESFFHWAFGVTDPGCYGTIDVGTGTSTLFVPRLPASYATWMGKIHSKEYFKEKYAVDDVQYTDEIASVLTSQSPSVLLTLRGVNTDSGSVCREASFEGISRFNVNNTILHPEIVECRVFKTDMELEVLRYTNRISSEAHREVMKAVKVGMKEYEMESLFDMGGEYYCFSSDITCSFPANGKFTADQKAIYEAVLRSCRAVMSAMKPGVWWPDMHRLADRVHLEELVRIGILNGSIDAMVQAHLGAVFMPHGLGHFLGIDVHDVGGYPEGVERIDEPGLRSLRTARHLEPRMVLTVEPGLYFIDHLLDEALADPARACFFNREVLQRFRGFGGVRIEEDVVVTDSGMELLTCVPRTVEEIEACMAGRDKAFTPFSGPK</sequence>
<dbReference type="GO" id="GO:0030145">
    <property type="term" value="F:manganese ion binding"/>
    <property type="evidence" value="ECO:0007669"/>
    <property type="project" value="InterPro"/>
</dbReference>
<dbReference type="InterPro" id="IPR007865">
    <property type="entry name" value="Aminopep_P_N"/>
</dbReference>
<evidence type="ECO:0000256" key="7">
    <source>
        <dbReference type="ARBA" id="ARBA00023049"/>
    </source>
</evidence>
<keyword evidence="3" id="KW-0645">Protease</keyword>